<evidence type="ECO:0000313" key="1">
    <source>
        <dbReference type="EMBL" id="MEY8015160.1"/>
    </source>
</evidence>
<protein>
    <submittedName>
        <fullName evidence="1">Uncharacterized protein</fullName>
    </submittedName>
</protein>
<name>A0ABV4BYT3_9MYCO</name>
<dbReference type="Proteomes" id="UP001564760">
    <property type="component" value="Unassembled WGS sequence"/>
</dbReference>
<reference evidence="1 2" key="1">
    <citation type="submission" date="2024-08" db="EMBL/GenBank/DDBJ databases">
        <title>Mycobacterium servetensis sp. nov., a novel rapid-growing mycobacterial species recovered from a human patient in Zaragoza, Spain.</title>
        <authorList>
            <person name="Tristancho-Baro A.I."/>
            <person name="Buenestado-Serrano S."/>
            <person name="Garcia De Viedma D."/>
            <person name="Milagro-Beamonte A."/>
            <person name="Burillo N."/>
            <person name="Sanz S."/>
            <person name="Lopez-Calleja A.I."/>
            <person name="Penas-Utrilla D."/>
            <person name="Guardingo M."/>
            <person name="Garcia M.J."/>
            <person name="Vinuelas-Bayon J."/>
        </authorList>
    </citation>
    <scope>NUCLEOTIDE SEQUENCE [LARGE SCALE GENOMIC DNA]</scope>
    <source>
        <strain evidence="2">HUMS_12744610</strain>
    </source>
</reference>
<dbReference type="RefSeq" id="WP_369737582.1">
    <property type="nucleotide sequence ID" value="NZ_JBGEDP010000001.1"/>
</dbReference>
<accession>A0ABV4BYT3</accession>
<dbReference type="EMBL" id="JBGEDP010000001">
    <property type="protein sequence ID" value="MEY8015160.1"/>
    <property type="molecule type" value="Genomic_DNA"/>
</dbReference>
<keyword evidence="2" id="KW-1185">Reference proteome</keyword>
<sequence>MAGPATPQQRAFLALALPIAAIGLVACRLPSLRELDNAPSVAVDAGP</sequence>
<evidence type="ECO:0000313" key="2">
    <source>
        <dbReference type="Proteomes" id="UP001564760"/>
    </source>
</evidence>
<proteinExistence type="predicted"/>
<comment type="caution">
    <text evidence="1">The sequence shown here is derived from an EMBL/GenBank/DDBJ whole genome shotgun (WGS) entry which is preliminary data.</text>
</comment>
<gene>
    <name evidence="1" type="ORF">AB8998_09105</name>
</gene>
<organism evidence="1 2">
    <name type="scientific">Mycobacterium servetii</name>
    <dbReference type="NCBI Taxonomy" id="3237418"/>
    <lineage>
        <taxon>Bacteria</taxon>
        <taxon>Bacillati</taxon>
        <taxon>Actinomycetota</taxon>
        <taxon>Actinomycetes</taxon>
        <taxon>Mycobacteriales</taxon>
        <taxon>Mycobacteriaceae</taxon>
        <taxon>Mycobacterium</taxon>
    </lineage>
</organism>